<accession>A0A7W7YFP1</accession>
<dbReference type="Pfam" id="PF07394">
    <property type="entry name" value="DUF1501"/>
    <property type="match status" value="1"/>
</dbReference>
<comment type="caution">
    <text evidence="1">The sequence shown here is derived from an EMBL/GenBank/DDBJ whole genome shotgun (WGS) entry which is preliminary data.</text>
</comment>
<dbReference type="SUPFAM" id="SSF53649">
    <property type="entry name" value="Alkaline phosphatase-like"/>
    <property type="match status" value="1"/>
</dbReference>
<dbReference type="AlphaFoldDB" id="A0A7W7YFP1"/>
<dbReference type="PROSITE" id="PS51318">
    <property type="entry name" value="TAT"/>
    <property type="match status" value="1"/>
</dbReference>
<proteinExistence type="predicted"/>
<name>A0A7W7YFP1_9BACT</name>
<dbReference type="PANTHER" id="PTHR43737:SF1">
    <property type="entry name" value="DUF1501 DOMAIN-CONTAINING PROTEIN"/>
    <property type="match status" value="1"/>
</dbReference>
<dbReference type="Gene3D" id="3.40.720.10">
    <property type="entry name" value="Alkaline Phosphatase, subunit A"/>
    <property type="match status" value="1"/>
</dbReference>
<evidence type="ECO:0008006" key="3">
    <source>
        <dbReference type="Google" id="ProtNLM"/>
    </source>
</evidence>
<gene>
    <name evidence="1" type="ORF">HNQ65_004961</name>
</gene>
<reference evidence="1 2" key="1">
    <citation type="submission" date="2020-08" db="EMBL/GenBank/DDBJ databases">
        <title>Genomic Encyclopedia of Type Strains, Phase IV (KMG-IV): sequencing the most valuable type-strain genomes for metagenomic binning, comparative biology and taxonomic classification.</title>
        <authorList>
            <person name="Goeker M."/>
        </authorList>
    </citation>
    <scope>NUCLEOTIDE SEQUENCE [LARGE SCALE GENOMIC DNA]</scope>
    <source>
        <strain evidence="1 2">DSM 12252</strain>
    </source>
</reference>
<dbReference type="InterPro" id="IPR006311">
    <property type="entry name" value="TAT_signal"/>
</dbReference>
<dbReference type="RefSeq" id="WP_184344052.1">
    <property type="nucleotide sequence ID" value="NZ_JACHIG010000016.1"/>
</dbReference>
<dbReference type="InterPro" id="IPR010869">
    <property type="entry name" value="DUF1501"/>
</dbReference>
<dbReference type="EMBL" id="JACHIG010000016">
    <property type="protein sequence ID" value="MBB5035351.1"/>
    <property type="molecule type" value="Genomic_DNA"/>
</dbReference>
<keyword evidence="2" id="KW-1185">Reference proteome</keyword>
<evidence type="ECO:0000313" key="2">
    <source>
        <dbReference type="Proteomes" id="UP000590740"/>
    </source>
</evidence>
<sequence length="447" mass="48892">MKMHRLCTGNHSNLFTTAQGRRDFLQVGAMAGLGLTLPQMLKLQAAEQTLAMPAVETFRPIATSVIHIYLPGGMAQHESWDPKPFASPDYRGPFSPVKGVTGEYVGGQFVNIAKILDKITLIRSVTHGEAAHERGTHNMFTGYRPSPAIKFPSFGSIISHEQGSRNNLPPYVAVPGMIAPDQGSGYMSSAFGPFALGSDPADKGFTVRDLASPKDIDAKRFERRRSLLSSVDEHFRTTEKSDGLSAMDNFYQAAYSLISSQKAREAFNLDAEPAKLRDEYGRNAAGQRFLLSRRLVEAGVRMVSVNFGSWDHHSNIKGAFESQAPQFDVAFARLIKDLDERGMLDTTLVLVSSEFGRTPRINSTNGRDHYPRVFSVAMAGGGVKKGFVYGKSDALGGEPDENPVGPEDLARTMYRLLGINASKRIVVENVRPVDIVNGGRLIQEVIA</sequence>
<dbReference type="PANTHER" id="PTHR43737">
    <property type="entry name" value="BLL7424 PROTEIN"/>
    <property type="match status" value="1"/>
</dbReference>
<organism evidence="1 2">
    <name type="scientific">Prosthecobacter vanneervenii</name>
    <dbReference type="NCBI Taxonomy" id="48466"/>
    <lineage>
        <taxon>Bacteria</taxon>
        <taxon>Pseudomonadati</taxon>
        <taxon>Verrucomicrobiota</taxon>
        <taxon>Verrucomicrobiia</taxon>
        <taxon>Verrucomicrobiales</taxon>
        <taxon>Verrucomicrobiaceae</taxon>
        <taxon>Prosthecobacter</taxon>
    </lineage>
</organism>
<dbReference type="InterPro" id="IPR017850">
    <property type="entry name" value="Alkaline_phosphatase_core_sf"/>
</dbReference>
<evidence type="ECO:0000313" key="1">
    <source>
        <dbReference type="EMBL" id="MBB5035351.1"/>
    </source>
</evidence>
<protein>
    <recommendedName>
        <fullName evidence="3">Sulfatase</fullName>
    </recommendedName>
</protein>
<dbReference type="Proteomes" id="UP000590740">
    <property type="component" value="Unassembled WGS sequence"/>
</dbReference>